<organism evidence="1">
    <name type="scientific">Cacopsylla melanoneura</name>
    <dbReference type="NCBI Taxonomy" id="428564"/>
    <lineage>
        <taxon>Eukaryota</taxon>
        <taxon>Metazoa</taxon>
        <taxon>Ecdysozoa</taxon>
        <taxon>Arthropoda</taxon>
        <taxon>Hexapoda</taxon>
        <taxon>Insecta</taxon>
        <taxon>Pterygota</taxon>
        <taxon>Neoptera</taxon>
        <taxon>Paraneoptera</taxon>
        <taxon>Hemiptera</taxon>
        <taxon>Sternorrhyncha</taxon>
        <taxon>Psylloidea</taxon>
        <taxon>Psyllidae</taxon>
        <taxon>Psyllinae</taxon>
        <taxon>Cacopsylla</taxon>
    </lineage>
</organism>
<reference evidence="1" key="1">
    <citation type="submission" date="2021-05" db="EMBL/GenBank/DDBJ databases">
        <authorList>
            <person name="Alioto T."/>
            <person name="Alioto T."/>
            <person name="Gomez Garrido J."/>
        </authorList>
    </citation>
    <scope>NUCLEOTIDE SEQUENCE</scope>
</reference>
<accession>A0A8D9APG8</accession>
<dbReference type="EMBL" id="HBUF01581542">
    <property type="protein sequence ID" value="CAG6770358.1"/>
    <property type="molecule type" value="Transcribed_RNA"/>
</dbReference>
<evidence type="ECO:0000313" key="1">
    <source>
        <dbReference type="EMBL" id="CAG6770358.1"/>
    </source>
</evidence>
<proteinExistence type="predicted"/>
<name>A0A8D9APG8_9HEMI</name>
<dbReference type="AlphaFoldDB" id="A0A8D9APG8"/>
<sequence length="120" mass="14290">MGSIFRCEDHSKIKNLGAKNLKMRRRYNLTPIVRVDWYNQIGASKREIGSIGIRVRCTYTYVILTLINFTPMRVRDFLHFKLRILAFEHDDDRYLVFHFVQHLSVHPKVVKGKTNRKQLT</sequence>
<protein>
    <submittedName>
        <fullName evidence="1">Uncharacterized protein</fullName>
    </submittedName>
</protein>